<evidence type="ECO:0000313" key="5">
    <source>
        <dbReference type="Proteomes" id="UP001186944"/>
    </source>
</evidence>
<evidence type="ECO:0000313" key="4">
    <source>
        <dbReference type="EMBL" id="KAK3102222.1"/>
    </source>
</evidence>
<reference evidence="4" key="1">
    <citation type="submission" date="2019-08" db="EMBL/GenBank/DDBJ databases">
        <title>The improved chromosome-level genome for the pearl oyster Pinctada fucata martensii using PacBio sequencing and Hi-C.</title>
        <authorList>
            <person name="Zheng Z."/>
        </authorList>
    </citation>
    <scope>NUCLEOTIDE SEQUENCE</scope>
    <source>
        <strain evidence="4">ZZ-2019</strain>
        <tissue evidence="4">Adductor muscle</tissue>
    </source>
</reference>
<sequence>MSRMFSFLIFLILDCYLFLNTTAYLSKGCDPGWLPYGDHCYFMVKQKKTWYDAKSNCDSMGSYLVRVDDIEENEWIKIQIRSTVFSGEWCNTWVSPLTVRMATWTGGVDFGHEGKWKWESDGKSVAVQGFLRHQPDNAHNKEHCLEFYGSGSVASYKWNDRPCNYKTYSLCEKSR</sequence>
<feature type="domain" description="C-type lectin" evidence="3">
    <location>
        <begin position="36"/>
        <end position="172"/>
    </location>
</feature>
<evidence type="ECO:0000259" key="3">
    <source>
        <dbReference type="PROSITE" id="PS50041"/>
    </source>
</evidence>
<dbReference type="PANTHER" id="PTHR22803">
    <property type="entry name" value="MANNOSE, PHOSPHOLIPASE, LECTIN RECEPTOR RELATED"/>
    <property type="match status" value="1"/>
</dbReference>
<name>A0AA88YIQ3_PINIB</name>
<evidence type="ECO:0000256" key="1">
    <source>
        <dbReference type="ARBA" id="ARBA00023157"/>
    </source>
</evidence>
<keyword evidence="1" id="KW-1015">Disulfide bond</keyword>
<accession>A0AA88YIQ3</accession>
<dbReference type="InterPro" id="IPR018378">
    <property type="entry name" value="C-type_lectin_CS"/>
</dbReference>
<keyword evidence="2" id="KW-0732">Signal</keyword>
<proteinExistence type="predicted"/>
<dbReference type="AlphaFoldDB" id="A0AA88YIQ3"/>
<gene>
    <name evidence="4" type="ORF">FSP39_009723</name>
</gene>
<keyword evidence="5" id="KW-1185">Reference proteome</keyword>
<comment type="caution">
    <text evidence="4">The sequence shown here is derived from an EMBL/GenBank/DDBJ whole genome shotgun (WGS) entry which is preliminary data.</text>
</comment>
<dbReference type="Gene3D" id="3.10.100.10">
    <property type="entry name" value="Mannose-Binding Protein A, subunit A"/>
    <property type="match status" value="1"/>
</dbReference>
<dbReference type="Proteomes" id="UP001186944">
    <property type="component" value="Unassembled WGS sequence"/>
</dbReference>
<evidence type="ECO:0000256" key="2">
    <source>
        <dbReference type="SAM" id="SignalP"/>
    </source>
</evidence>
<organism evidence="4 5">
    <name type="scientific">Pinctada imbricata</name>
    <name type="common">Atlantic pearl-oyster</name>
    <name type="synonym">Pinctada martensii</name>
    <dbReference type="NCBI Taxonomy" id="66713"/>
    <lineage>
        <taxon>Eukaryota</taxon>
        <taxon>Metazoa</taxon>
        <taxon>Spiralia</taxon>
        <taxon>Lophotrochozoa</taxon>
        <taxon>Mollusca</taxon>
        <taxon>Bivalvia</taxon>
        <taxon>Autobranchia</taxon>
        <taxon>Pteriomorphia</taxon>
        <taxon>Pterioida</taxon>
        <taxon>Pterioidea</taxon>
        <taxon>Pteriidae</taxon>
        <taxon>Pinctada</taxon>
    </lineage>
</organism>
<dbReference type="InterPro" id="IPR001304">
    <property type="entry name" value="C-type_lectin-like"/>
</dbReference>
<dbReference type="Pfam" id="PF00059">
    <property type="entry name" value="Lectin_C"/>
    <property type="match status" value="1"/>
</dbReference>
<dbReference type="PROSITE" id="PS50041">
    <property type="entry name" value="C_TYPE_LECTIN_2"/>
    <property type="match status" value="1"/>
</dbReference>
<dbReference type="InterPro" id="IPR016186">
    <property type="entry name" value="C-type_lectin-like/link_sf"/>
</dbReference>
<feature type="signal peptide" evidence="2">
    <location>
        <begin position="1"/>
        <end position="23"/>
    </location>
</feature>
<dbReference type="PROSITE" id="PS00615">
    <property type="entry name" value="C_TYPE_LECTIN_1"/>
    <property type="match status" value="1"/>
</dbReference>
<feature type="chain" id="PRO_5041640129" description="C-type lectin domain-containing protein" evidence="2">
    <location>
        <begin position="24"/>
        <end position="175"/>
    </location>
</feature>
<dbReference type="InterPro" id="IPR016187">
    <property type="entry name" value="CTDL_fold"/>
</dbReference>
<protein>
    <recommendedName>
        <fullName evidence="3">C-type lectin domain-containing protein</fullName>
    </recommendedName>
</protein>
<dbReference type="SUPFAM" id="SSF56436">
    <property type="entry name" value="C-type lectin-like"/>
    <property type="match status" value="1"/>
</dbReference>
<dbReference type="EMBL" id="VSWD01000005">
    <property type="protein sequence ID" value="KAK3102222.1"/>
    <property type="molecule type" value="Genomic_DNA"/>
</dbReference>
<dbReference type="SMART" id="SM00034">
    <property type="entry name" value="CLECT"/>
    <property type="match status" value="1"/>
</dbReference>
<dbReference type="CDD" id="cd00037">
    <property type="entry name" value="CLECT"/>
    <property type="match status" value="1"/>
</dbReference>
<dbReference type="InterPro" id="IPR050111">
    <property type="entry name" value="C-type_lectin/snaclec_domain"/>
</dbReference>